<gene>
    <name evidence="14" type="ORF">DdX_19933</name>
</gene>
<keyword evidence="9" id="KW-0804">Transcription</keyword>
<dbReference type="InterPro" id="IPR050527">
    <property type="entry name" value="Snail/Krueppel_Znf"/>
</dbReference>
<feature type="domain" description="C2H2-type" evidence="13">
    <location>
        <begin position="5"/>
        <end position="32"/>
    </location>
</feature>
<evidence type="ECO:0000256" key="11">
    <source>
        <dbReference type="PROSITE-ProRule" id="PRU00042"/>
    </source>
</evidence>
<keyword evidence="15" id="KW-1185">Reference proteome</keyword>
<evidence type="ECO:0000256" key="9">
    <source>
        <dbReference type="ARBA" id="ARBA00023163"/>
    </source>
</evidence>
<keyword evidence="7" id="KW-0805">Transcription regulation</keyword>
<dbReference type="EMBL" id="JAKKPZ010000469">
    <property type="protein sequence ID" value="KAI1694802.1"/>
    <property type="molecule type" value="Genomic_DNA"/>
</dbReference>
<dbReference type="FunFam" id="3.30.160.60:FF:001480">
    <property type="entry name" value="Si:cabz01071911.3"/>
    <property type="match status" value="1"/>
</dbReference>
<feature type="domain" description="C2H2-type" evidence="13">
    <location>
        <begin position="33"/>
        <end position="60"/>
    </location>
</feature>
<comment type="similarity">
    <text evidence="2">Belongs to the krueppel C2H2-type zinc-finger protein family.</text>
</comment>
<feature type="domain" description="C2H2-type" evidence="13">
    <location>
        <begin position="89"/>
        <end position="116"/>
    </location>
</feature>
<dbReference type="InterPro" id="IPR013087">
    <property type="entry name" value="Znf_C2H2_type"/>
</dbReference>
<reference evidence="14" key="1">
    <citation type="submission" date="2022-01" db="EMBL/GenBank/DDBJ databases">
        <title>Genome Sequence Resource for Two Populations of Ditylenchus destructor, the Migratory Endoparasitic Phytonematode.</title>
        <authorList>
            <person name="Zhang H."/>
            <person name="Lin R."/>
            <person name="Xie B."/>
        </authorList>
    </citation>
    <scope>NUCLEOTIDE SEQUENCE</scope>
    <source>
        <strain evidence="14">BazhouSP</strain>
    </source>
</reference>
<evidence type="ECO:0000256" key="7">
    <source>
        <dbReference type="ARBA" id="ARBA00023015"/>
    </source>
</evidence>
<keyword evidence="8" id="KW-0238">DNA-binding</keyword>
<sequence length="434" mass="49016">MDKIHKCDKCMFAGATRASLKNHYRNHTGEKPYKCDVCSYTTARSHALKVHQRIHSYEKPFKCDICPYTSTQVQSLMFHMRNHAKEKPYKCTLCSYNCASTSALALHMRTHSNEMMYRCNSCNYATNYKRTIEKHISTHDPEWLYECNQCSFTSTSLNTMQMHADFHVIPGSIMWQLFAIVMGYTNAIDVPMQALASKAHKCTCAFTPSKPNALLNAREYVVPSAENSIVATPPSSYSLYSQSNLSKSSNGSLHMRYDWDEEYRYTKLAVASSKAAQKQMRTRSGKSKLCNNSAKPKTNHNNASENVAITAENAIIQTTLPLCDQISVSLSSTNDSQGNTTTKIMNDICSFDKLHASVVANGIVNPIFCDVEHTEDENLGFHAEEQFSEEADDNHQSINADIQELFKNSIIYANLCYADYTEDDFDFDIDCDVE</sequence>
<name>A0AAD4MI26_9BILA</name>
<dbReference type="SMART" id="SM00355">
    <property type="entry name" value="ZnF_C2H2"/>
    <property type="match status" value="6"/>
</dbReference>
<dbReference type="GO" id="GO:0005634">
    <property type="term" value="C:nucleus"/>
    <property type="evidence" value="ECO:0007669"/>
    <property type="project" value="UniProtKB-SubCell"/>
</dbReference>
<keyword evidence="3" id="KW-0479">Metal-binding</keyword>
<dbReference type="PANTHER" id="PTHR24388">
    <property type="entry name" value="ZINC FINGER PROTEIN"/>
    <property type="match status" value="1"/>
</dbReference>
<evidence type="ECO:0000259" key="13">
    <source>
        <dbReference type="PROSITE" id="PS50157"/>
    </source>
</evidence>
<evidence type="ECO:0000256" key="4">
    <source>
        <dbReference type="ARBA" id="ARBA00022737"/>
    </source>
</evidence>
<comment type="caution">
    <text evidence="14">The sequence shown here is derived from an EMBL/GenBank/DDBJ whole genome shotgun (WGS) entry which is preliminary data.</text>
</comment>
<comment type="subcellular location">
    <subcellularLocation>
        <location evidence="1">Nucleus</location>
    </subcellularLocation>
</comment>
<dbReference type="FunFam" id="3.30.160.60:FF:000448">
    <property type="entry name" value="RE1-silencing transcription factor A"/>
    <property type="match status" value="2"/>
</dbReference>
<evidence type="ECO:0000256" key="2">
    <source>
        <dbReference type="ARBA" id="ARBA00006991"/>
    </source>
</evidence>
<evidence type="ECO:0000256" key="1">
    <source>
        <dbReference type="ARBA" id="ARBA00004123"/>
    </source>
</evidence>
<evidence type="ECO:0000256" key="12">
    <source>
        <dbReference type="SAM" id="MobiDB-lite"/>
    </source>
</evidence>
<dbReference type="AlphaFoldDB" id="A0AAD4MI26"/>
<dbReference type="Gene3D" id="3.30.160.60">
    <property type="entry name" value="Classic Zinc Finger"/>
    <property type="match status" value="5"/>
</dbReference>
<keyword evidence="4" id="KW-0677">Repeat</keyword>
<dbReference type="GO" id="GO:0000978">
    <property type="term" value="F:RNA polymerase II cis-regulatory region sequence-specific DNA binding"/>
    <property type="evidence" value="ECO:0007669"/>
    <property type="project" value="TreeGrafter"/>
</dbReference>
<proteinExistence type="inferred from homology"/>
<feature type="region of interest" description="Disordered" evidence="12">
    <location>
        <begin position="276"/>
        <end position="301"/>
    </location>
</feature>
<dbReference type="GO" id="GO:0008270">
    <property type="term" value="F:zinc ion binding"/>
    <property type="evidence" value="ECO:0007669"/>
    <property type="project" value="UniProtKB-KW"/>
</dbReference>
<organism evidence="14 15">
    <name type="scientific">Ditylenchus destructor</name>
    <dbReference type="NCBI Taxonomy" id="166010"/>
    <lineage>
        <taxon>Eukaryota</taxon>
        <taxon>Metazoa</taxon>
        <taxon>Ecdysozoa</taxon>
        <taxon>Nematoda</taxon>
        <taxon>Chromadorea</taxon>
        <taxon>Rhabditida</taxon>
        <taxon>Tylenchina</taxon>
        <taxon>Tylenchomorpha</taxon>
        <taxon>Sphaerularioidea</taxon>
        <taxon>Anguinidae</taxon>
        <taxon>Anguininae</taxon>
        <taxon>Ditylenchus</taxon>
    </lineage>
</organism>
<keyword evidence="5 11" id="KW-0863">Zinc-finger</keyword>
<dbReference type="SUPFAM" id="SSF57667">
    <property type="entry name" value="beta-beta-alpha zinc fingers"/>
    <property type="match status" value="3"/>
</dbReference>
<feature type="domain" description="C2H2-type" evidence="13">
    <location>
        <begin position="61"/>
        <end position="88"/>
    </location>
</feature>
<dbReference type="PANTHER" id="PTHR24388:SF54">
    <property type="entry name" value="PROTEIN ESCARGOT"/>
    <property type="match status" value="1"/>
</dbReference>
<evidence type="ECO:0000256" key="10">
    <source>
        <dbReference type="ARBA" id="ARBA00023242"/>
    </source>
</evidence>
<dbReference type="Pfam" id="PF00096">
    <property type="entry name" value="zf-C2H2"/>
    <property type="match status" value="2"/>
</dbReference>
<dbReference type="GO" id="GO:0000981">
    <property type="term" value="F:DNA-binding transcription factor activity, RNA polymerase II-specific"/>
    <property type="evidence" value="ECO:0007669"/>
    <property type="project" value="TreeGrafter"/>
</dbReference>
<evidence type="ECO:0000256" key="3">
    <source>
        <dbReference type="ARBA" id="ARBA00022723"/>
    </source>
</evidence>
<feature type="domain" description="C2H2-type" evidence="13">
    <location>
        <begin position="117"/>
        <end position="144"/>
    </location>
</feature>
<dbReference type="InterPro" id="IPR036236">
    <property type="entry name" value="Znf_C2H2_sf"/>
</dbReference>
<feature type="compositionally biased region" description="Polar residues" evidence="12">
    <location>
        <begin position="289"/>
        <end position="301"/>
    </location>
</feature>
<evidence type="ECO:0000256" key="6">
    <source>
        <dbReference type="ARBA" id="ARBA00022833"/>
    </source>
</evidence>
<keyword evidence="6" id="KW-0862">Zinc</keyword>
<keyword evidence="10" id="KW-0539">Nucleus</keyword>
<accession>A0AAD4MI26</accession>
<evidence type="ECO:0000313" key="15">
    <source>
        <dbReference type="Proteomes" id="UP001201812"/>
    </source>
</evidence>
<evidence type="ECO:0000256" key="5">
    <source>
        <dbReference type="ARBA" id="ARBA00022771"/>
    </source>
</evidence>
<evidence type="ECO:0000313" key="14">
    <source>
        <dbReference type="EMBL" id="KAI1694802.1"/>
    </source>
</evidence>
<evidence type="ECO:0000256" key="8">
    <source>
        <dbReference type="ARBA" id="ARBA00023125"/>
    </source>
</evidence>
<dbReference type="PROSITE" id="PS50157">
    <property type="entry name" value="ZINC_FINGER_C2H2_2"/>
    <property type="match status" value="5"/>
</dbReference>
<dbReference type="PROSITE" id="PS00028">
    <property type="entry name" value="ZINC_FINGER_C2H2_1"/>
    <property type="match status" value="1"/>
</dbReference>
<dbReference type="Proteomes" id="UP001201812">
    <property type="component" value="Unassembled WGS sequence"/>
</dbReference>
<protein>
    <submittedName>
        <fullName evidence="14">Zinc-finger double domain-containing protein</fullName>
    </submittedName>
</protein>